<dbReference type="Proteomes" id="UP000256763">
    <property type="component" value="Unassembled WGS sequence"/>
</dbReference>
<evidence type="ECO:0000313" key="3">
    <source>
        <dbReference type="EMBL" id="RFA32562.1"/>
    </source>
</evidence>
<protein>
    <recommendedName>
        <fullName evidence="2">Glycosyltransferase subfamily 4-like N-terminal domain-containing protein</fullName>
    </recommendedName>
</protein>
<dbReference type="GO" id="GO:0009103">
    <property type="term" value="P:lipopolysaccharide biosynthetic process"/>
    <property type="evidence" value="ECO:0007669"/>
    <property type="project" value="TreeGrafter"/>
</dbReference>
<name>A0A3E0WHX7_9GAMM</name>
<gene>
    <name evidence="3" type="ORF">CAL65_19600</name>
</gene>
<reference evidence="4" key="1">
    <citation type="submission" date="2017-05" db="EMBL/GenBank/DDBJ databases">
        <authorList>
            <person name="Sharma S."/>
            <person name="Sidhu C."/>
            <person name="Pinnaka A.K."/>
        </authorList>
    </citation>
    <scope>NUCLEOTIDE SEQUENCE [LARGE SCALE GENOMIC DNA]</scope>
    <source>
        <strain evidence="4">AK93</strain>
    </source>
</reference>
<evidence type="ECO:0000256" key="1">
    <source>
        <dbReference type="ARBA" id="ARBA00022679"/>
    </source>
</evidence>
<keyword evidence="1" id="KW-0808">Transferase</keyword>
<keyword evidence="4" id="KW-1185">Reference proteome</keyword>
<feature type="domain" description="Glycosyltransferase subfamily 4-like N-terminal" evidence="2">
    <location>
        <begin position="18"/>
        <end position="124"/>
    </location>
</feature>
<comment type="caution">
    <text evidence="3">The sequence shown here is derived from an EMBL/GenBank/DDBJ whole genome shotgun (WGS) entry which is preliminary data.</text>
</comment>
<dbReference type="CDD" id="cd03801">
    <property type="entry name" value="GT4_PimA-like"/>
    <property type="match status" value="1"/>
</dbReference>
<accession>A0A3E0WHX7</accession>
<sequence>MTLHSRPGRLEWMQSPWQELAELDAWLLTLAERLRPDVIHLNHYYHGHLNWPAPLLITAHSCVWSWYRHVKGHLPDNDWQLYLQHVRRGLRSADLVTAPSGAMLADAEVFYGPFRAARVIANGRRPEDYPPAPKQARIVSAGRLWDEAKNAAALASIAPELSWPVEIVGDSKHPDGGQRQYRNVELPGPLATEALARRFGRAAIYALPARYEPFGLSVLEAALAGCALVLGDIPSLREIWGDTALFVPPDDTRALRDTLQALIDQPRLRQYYATLARRRALHFSSARMTAGYLRAYRHLQQQSGSPRDLDQLGSTA</sequence>
<evidence type="ECO:0000259" key="2">
    <source>
        <dbReference type="Pfam" id="PF13439"/>
    </source>
</evidence>
<evidence type="ECO:0000313" key="4">
    <source>
        <dbReference type="Proteomes" id="UP000256763"/>
    </source>
</evidence>
<dbReference type="Gene3D" id="3.40.50.2000">
    <property type="entry name" value="Glycogen Phosphorylase B"/>
    <property type="match status" value="2"/>
</dbReference>
<organism evidence="3 4">
    <name type="scientific">Alkalilimnicola ehrlichii</name>
    <dbReference type="NCBI Taxonomy" id="351052"/>
    <lineage>
        <taxon>Bacteria</taxon>
        <taxon>Pseudomonadati</taxon>
        <taxon>Pseudomonadota</taxon>
        <taxon>Gammaproteobacteria</taxon>
        <taxon>Chromatiales</taxon>
        <taxon>Ectothiorhodospiraceae</taxon>
        <taxon>Alkalilimnicola</taxon>
    </lineage>
</organism>
<dbReference type="AlphaFoldDB" id="A0A3E0WHX7"/>
<dbReference type="PANTHER" id="PTHR46401:SF2">
    <property type="entry name" value="GLYCOSYLTRANSFERASE WBBK-RELATED"/>
    <property type="match status" value="1"/>
</dbReference>
<dbReference type="Pfam" id="PF13692">
    <property type="entry name" value="Glyco_trans_1_4"/>
    <property type="match status" value="1"/>
</dbReference>
<dbReference type="InterPro" id="IPR028098">
    <property type="entry name" value="Glyco_trans_4-like_N"/>
</dbReference>
<dbReference type="GO" id="GO:0016757">
    <property type="term" value="F:glycosyltransferase activity"/>
    <property type="evidence" value="ECO:0007669"/>
    <property type="project" value="TreeGrafter"/>
</dbReference>
<dbReference type="PANTHER" id="PTHR46401">
    <property type="entry name" value="GLYCOSYLTRANSFERASE WBBK-RELATED"/>
    <property type="match status" value="1"/>
</dbReference>
<dbReference type="EMBL" id="NFZW01000028">
    <property type="protein sequence ID" value="RFA32562.1"/>
    <property type="molecule type" value="Genomic_DNA"/>
</dbReference>
<dbReference type="SUPFAM" id="SSF53756">
    <property type="entry name" value="UDP-Glycosyltransferase/glycogen phosphorylase"/>
    <property type="match status" value="1"/>
</dbReference>
<proteinExistence type="predicted"/>
<dbReference type="Pfam" id="PF13439">
    <property type="entry name" value="Glyco_transf_4"/>
    <property type="match status" value="1"/>
</dbReference>